<dbReference type="EMBL" id="JAUCMV010000004">
    <property type="protein sequence ID" value="KAK0404563.1"/>
    <property type="molecule type" value="Genomic_DNA"/>
</dbReference>
<dbReference type="Proteomes" id="UP001175271">
    <property type="component" value="Unassembled WGS sequence"/>
</dbReference>
<proteinExistence type="predicted"/>
<feature type="chain" id="PRO_5041329704" evidence="2">
    <location>
        <begin position="23"/>
        <end position="108"/>
    </location>
</feature>
<protein>
    <submittedName>
        <fullName evidence="3">Uncharacterized protein</fullName>
    </submittedName>
</protein>
<feature type="region of interest" description="Disordered" evidence="1">
    <location>
        <begin position="82"/>
        <end position="108"/>
    </location>
</feature>
<name>A0AA39HGW4_9BILA</name>
<sequence length="108" mass="11835">MDGYSKFSILLMATLSVTATLASLDVTPQEPNSNPSLDELELLLRAIAEAQIARGALGREPPVIHLVSETMPIQNQKRSFRFVGSRGKKSDSFTKSYLPARGRRSSLT</sequence>
<keyword evidence="4" id="KW-1185">Reference proteome</keyword>
<feature type="signal peptide" evidence="2">
    <location>
        <begin position="1"/>
        <end position="22"/>
    </location>
</feature>
<keyword evidence="2" id="KW-0732">Signal</keyword>
<dbReference type="AlphaFoldDB" id="A0AA39HGW4"/>
<accession>A0AA39HGW4</accession>
<organism evidence="3 4">
    <name type="scientific">Steinernema hermaphroditum</name>
    <dbReference type="NCBI Taxonomy" id="289476"/>
    <lineage>
        <taxon>Eukaryota</taxon>
        <taxon>Metazoa</taxon>
        <taxon>Ecdysozoa</taxon>
        <taxon>Nematoda</taxon>
        <taxon>Chromadorea</taxon>
        <taxon>Rhabditida</taxon>
        <taxon>Tylenchina</taxon>
        <taxon>Panagrolaimomorpha</taxon>
        <taxon>Strongyloidoidea</taxon>
        <taxon>Steinernematidae</taxon>
        <taxon>Steinernema</taxon>
    </lineage>
</organism>
<reference evidence="3" key="1">
    <citation type="submission" date="2023-06" db="EMBL/GenBank/DDBJ databases">
        <title>Genomic analysis of the entomopathogenic nematode Steinernema hermaphroditum.</title>
        <authorList>
            <person name="Schwarz E.M."/>
            <person name="Heppert J.K."/>
            <person name="Baniya A."/>
            <person name="Schwartz H.T."/>
            <person name="Tan C.-H."/>
            <person name="Antoshechkin I."/>
            <person name="Sternberg P.W."/>
            <person name="Goodrich-Blair H."/>
            <person name="Dillman A.R."/>
        </authorList>
    </citation>
    <scope>NUCLEOTIDE SEQUENCE</scope>
    <source>
        <strain evidence="3">PS9179</strain>
        <tissue evidence="3">Whole animal</tissue>
    </source>
</reference>
<evidence type="ECO:0000313" key="3">
    <source>
        <dbReference type="EMBL" id="KAK0404563.1"/>
    </source>
</evidence>
<evidence type="ECO:0000256" key="1">
    <source>
        <dbReference type="SAM" id="MobiDB-lite"/>
    </source>
</evidence>
<comment type="caution">
    <text evidence="3">The sequence shown here is derived from an EMBL/GenBank/DDBJ whole genome shotgun (WGS) entry which is preliminary data.</text>
</comment>
<gene>
    <name evidence="3" type="ORF">QR680_017513</name>
</gene>
<evidence type="ECO:0000313" key="4">
    <source>
        <dbReference type="Proteomes" id="UP001175271"/>
    </source>
</evidence>
<evidence type="ECO:0000256" key="2">
    <source>
        <dbReference type="SAM" id="SignalP"/>
    </source>
</evidence>